<dbReference type="PROSITE" id="PS50042">
    <property type="entry name" value="CNMP_BINDING_3"/>
    <property type="match status" value="1"/>
</dbReference>
<evidence type="ECO:0000259" key="14">
    <source>
        <dbReference type="PROSITE" id="PS51063"/>
    </source>
</evidence>
<dbReference type="CDD" id="cd00092">
    <property type="entry name" value="HTH_CRP"/>
    <property type="match status" value="1"/>
</dbReference>
<evidence type="ECO:0000256" key="5">
    <source>
        <dbReference type="ARBA" id="ARBA00022533"/>
    </source>
</evidence>
<proteinExistence type="predicted"/>
<dbReference type="Gene3D" id="1.10.10.10">
    <property type="entry name" value="Winged helix-like DNA-binding domain superfamily/Winged helix DNA-binding domain"/>
    <property type="match status" value="1"/>
</dbReference>
<feature type="domain" description="HTH crp-type" evidence="14">
    <location>
        <begin position="168"/>
        <end position="241"/>
    </location>
</feature>
<dbReference type="AlphaFoldDB" id="A0A3N2RAH3"/>
<keyword evidence="10" id="KW-0010">Activator</keyword>
<keyword evidence="6" id="KW-0973">c-di-GMP</keyword>
<dbReference type="InterPro" id="IPR014710">
    <property type="entry name" value="RmlC-like_jellyroll"/>
</dbReference>
<dbReference type="InterPro" id="IPR036388">
    <property type="entry name" value="WH-like_DNA-bd_sf"/>
</dbReference>
<reference evidence="15 16" key="1">
    <citation type="submission" date="2018-10" db="EMBL/GenBank/DDBJ databases">
        <title>The genome of Lysobacter enzymogenes OH11.</title>
        <authorList>
            <person name="Liu F."/>
            <person name="Zhao Y."/>
            <person name="Qian G."/>
            <person name="Chen Y."/>
            <person name="Xu H."/>
        </authorList>
    </citation>
    <scope>NUCLEOTIDE SEQUENCE [LARGE SCALE GENOMIC DNA]</scope>
    <source>
        <strain evidence="15 16">OH11</strain>
    </source>
</reference>
<comment type="subunit">
    <text evidence="2">Homodimer.</text>
</comment>
<dbReference type="Pfam" id="PF00027">
    <property type="entry name" value="cNMP_binding"/>
    <property type="match status" value="1"/>
</dbReference>
<evidence type="ECO:0000256" key="8">
    <source>
        <dbReference type="ARBA" id="ARBA00023026"/>
    </source>
</evidence>
<dbReference type="FunFam" id="1.10.10.10:FF:000028">
    <property type="entry name" value="Fumarate/nitrate reduction transcriptional regulator Fnr"/>
    <property type="match status" value="1"/>
</dbReference>
<evidence type="ECO:0000256" key="7">
    <source>
        <dbReference type="ARBA" id="ARBA00023015"/>
    </source>
</evidence>
<evidence type="ECO:0000256" key="12">
    <source>
        <dbReference type="ARBA" id="ARBA00031697"/>
    </source>
</evidence>
<dbReference type="InterPro" id="IPR036390">
    <property type="entry name" value="WH_DNA-bd_sf"/>
</dbReference>
<name>A0A3N2RAH3_LYSEN</name>
<comment type="caution">
    <text evidence="15">The sequence shown here is derived from an EMBL/GenBank/DDBJ whole genome shotgun (WGS) entry which is preliminary data.</text>
</comment>
<evidence type="ECO:0000256" key="9">
    <source>
        <dbReference type="ARBA" id="ARBA00023125"/>
    </source>
</evidence>
<sequence length="254" mass="28058">MLLDRTVPAEPGFADADFADADAASAGSAAPSHAGGAALEPWLQRELQRLGLPLQRRRVRAKQHVFRAGQPRTALYLVHAGFFKTALVSEDGREKITGFRMRGDLLGLDALDMNAYACDAVALDTGELWEVPFARLRNERPQFQERITALLAQEIRRDWNWMLALGTLGADQRVVTFLFDLAARLRALGFSGECLQLRMTRAELGNFLALTLETVARSLSRLQARGLIEVAGREIRLRDRAGLGEVLNAGARVH</sequence>
<dbReference type="PANTHER" id="PTHR24567:SF75">
    <property type="entry name" value="FUMARATE AND NITRATE REDUCTION REGULATORY PROTEIN"/>
    <property type="match status" value="1"/>
</dbReference>
<evidence type="ECO:0000256" key="4">
    <source>
        <dbReference type="ARBA" id="ARBA00022491"/>
    </source>
</evidence>
<dbReference type="PRINTS" id="PR00034">
    <property type="entry name" value="HTHCRP"/>
</dbReference>
<dbReference type="SUPFAM" id="SSF51206">
    <property type="entry name" value="cAMP-binding domain-like"/>
    <property type="match status" value="1"/>
</dbReference>
<keyword evidence="9" id="KW-0238">DNA-binding</keyword>
<dbReference type="Proteomes" id="UP000275910">
    <property type="component" value="Unassembled WGS sequence"/>
</dbReference>
<comment type="subcellular location">
    <subcellularLocation>
        <location evidence="1">Cytoplasm</location>
    </subcellularLocation>
</comment>
<protein>
    <recommendedName>
        <fullName evidence="3">CRP-like protein Clp</fullName>
    </recommendedName>
    <alternativeName>
        <fullName evidence="12">Catabolite activation-like protein</fullName>
    </alternativeName>
</protein>
<dbReference type="GO" id="GO:0003824">
    <property type="term" value="F:catalytic activity"/>
    <property type="evidence" value="ECO:0007669"/>
    <property type="project" value="UniProtKB-KW"/>
</dbReference>
<dbReference type="CDD" id="cd00038">
    <property type="entry name" value="CAP_ED"/>
    <property type="match status" value="1"/>
</dbReference>
<dbReference type="Gene3D" id="2.60.120.10">
    <property type="entry name" value="Jelly Rolls"/>
    <property type="match status" value="1"/>
</dbReference>
<feature type="domain" description="Cyclic nucleotide-binding" evidence="13">
    <location>
        <begin position="38"/>
        <end position="111"/>
    </location>
</feature>
<dbReference type="SUPFAM" id="SSF46785">
    <property type="entry name" value="Winged helix' DNA-binding domain"/>
    <property type="match status" value="1"/>
</dbReference>
<dbReference type="Pfam" id="PF13545">
    <property type="entry name" value="HTH_Crp_2"/>
    <property type="match status" value="1"/>
</dbReference>
<organism evidence="15 16">
    <name type="scientific">Lysobacter enzymogenes</name>
    <dbReference type="NCBI Taxonomy" id="69"/>
    <lineage>
        <taxon>Bacteria</taxon>
        <taxon>Pseudomonadati</taxon>
        <taxon>Pseudomonadota</taxon>
        <taxon>Gammaproteobacteria</taxon>
        <taxon>Lysobacterales</taxon>
        <taxon>Lysobacteraceae</taxon>
        <taxon>Lysobacter</taxon>
    </lineage>
</organism>
<keyword evidence="11" id="KW-0804">Transcription</keyword>
<evidence type="ECO:0000313" key="15">
    <source>
        <dbReference type="EMBL" id="ROU04469.1"/>
    </source>
</evidence>
<dbReference type="InterPro" id="IPR050397">
    <property type="entry name" value="Env_Response_Regulators"/>
</dbReference>
<dbReference type="GO" id="GO:0003700">
    <property type="term" value="F:DNA-binding transcription factor activity"/>
    <property type="evidence" value="ECO:0007669"/>
    <property type="project" value="TreeGrafter"/>
</dbReference>
<gene>
    <name evidence="15" type="ORF">D9T17_23940</name>
</gene>
<dbReference type="InterPro" id="IPR000595">
    <property type="entry name" value="cNMP-bd_dom"/>
</dbReference>
<dbReference type="InterPro" id="IPR018490">
    <property type="entry name" value="cNMP-bd_dom_sf"/>
</dbReference>
<dbReference type="SMART" id="SM00419">
    <property type="entry name" value="HTH_CRP"/>
    <property type="match status" value="1"/>
</dbReference>
<evidence type="ECO:0000313" key="16">
    <source>
        <dbReference type="Proteomes" id="UP000275910"/>
    </source>
</evidence>
<evidence type="ECO:0000256" key="2">
    <source>
        <dbReference type="ARBA" id="ARBA00011738"/>
    </source>
</evidence>
<keyword evidence="8" id="KW-0843">Virulence</keyword>
<dbReference type="GO" id="GO:0005829">
    <property type="term" value="C:cytosol"/>
    <property type="evidence" value="ECO:0007669"/>
    <property type="project" value="TreeGrafter"/>
</dbReference>
<dbReference type="RefSeq" id="WP_123649790.1">
    <property type="nucleotide sequence ID" value="NZ_RCTY01000061.1"/>
</dbReference>
<dbReference type="InterPro" id="IPR012318">
    <property type="entry name" value="HTH_CRP"/>
</dbReference>
<evidence type="ECO:0000256" key="3">
    <source>
        <dbReference type="ARBA" id="ARBA00020769"/>
    </source>
</evidence>
<dbReference type="PANTHER" id="PTHR24567">
    <property type="entry name" value="CRP FAMILY TRANSCRIPTIONAL REGULATORY PROTEIN"/>
    <property type="match status" value="1"/>
</dbReference>
<evidence type="ECO:0000256" key="10">
    <source>
        <dbReference type="ARBA" id="ARBA00023159"/>
    </source>
</evidence>
<evidence type="ECO:0000256" key="11">
    <source>
        <dbReference type="ARBA" id="ARBA00023163"/>
    </source>
</evidence>
<evidence type="ECO:0000256" key="1">
    <source>
        <dbReference type="ARBA" id="ARBA00004496"/>
    </source>
</evidence>
<accession>A0A3N2RAH3</accession>
<keyword evidence="4" id="KW-0678">Repressor</keyword>
<dbReference type="PROSITE" id="PS51063">
    <property type="entry name" value="HTH_CRP_2"/>
    <property type="match status" value="1"/>
</dbReference>
<dbReference type="EMBL" id="RCTY01000061">
    <property type="protein sequence ID" value="ROU04469.1"/>
    <property type="molecule type" value="Genomic_DNA"/>
</dbReference>
<keyword evidence="7" id="KW-0805">Transcription regulation</keyword>
<evidence type="ECO:0000259" key="13">
    <source>
        <dbReference type="PROSITE" id="PS50042"/>
    </source>
</evidence>
<dbReference type="SMART" id="SM00100">
    <property type="entry name" value="cNMP"/>
    <property type="match status" value="1"/>
</dbReference>
<dbReference type="GO" id="GO:0003677">
    <property type="term" value="F:DNA binding"/>
    <property type="evidence" value="ECO:0007669"/>
    <property type="project" value="UniProtKB-KW"/>
</dbReference>
<keyword evidence="5" id="KW-0021">Allosteric enzyme</keyword>
<evidence type="ECO:0000256" key="6">
    <source>
        <dbReference type="ARBA" id="ARBA00022636"/>
    </source>
</evidence>